<accession>A0ABP9YJT8</accession>
<evidence type="ECO:0000313" key="8">
    <source>
        <dbReference type="Proteomes" id="UP001473302"/>
    </source>
</evidence>
<evidence type="ECO:0000256" key="3">
    <source>
        <dbReference type="ARBA" id="ARBA00023015"/>
    </source>
</evidence>
<dbReference type="PANTHER" id="PTHR21964">
    <property type="entry name" value="BREAST CANCER METASTASIS-SUPPRESSOR 1"/>
    <property type="match status" value="1"/>
</dbReference>
<gene>
    <name evidence="7" type="ORF">MFLAVUS_000480</name>
</gene>
<comment type="subcellular location">
    <subcellularLocation>
        <location evidence="1">Nucleus</location>
    </subcellularLocation>
</comment>
<feature type="compositionally biased region" description="Basic and acidic residues" evidence="6">
    <location>
        <begin position="206"/>
        <end position="224"/>
    </location>
</feature>
<reference evidence="7 8" key="1">
    <citation type="submission" date="2024-04" db="EMBL/GenBank/DDBJ databases">
        <title>genome sequences of Mucor flavus KT1a and Helicostylum pulchrum KT1b strains isolated from the surface of a dry-aged beef.</title>
        <authorList>
            <person name="Toyotome T."/>
            <person name="Hosono M."/>
            <person name="Torimaru M."/>
            <person name="Fukuda K."/>
            <person name="Mikami N."/>
        </authorList>
    </citation>
    <scope>NUCLEOTIDE SEQUENCE [LARGE SCALE GENOMIC DNA]</scope>
    <source>
        <strain evidence="7 8">KT1a</strain>
    </source>
</reference>
<dbReference type="Proteomes" id="UP001473302">
    <property type="component" value="Unassembled WGS sequence"/>
</dbReference>
<keyword evidence="3" id="KW-0805">Transcription regulation</keyword>
<keyword evidence="5" id="KW-0539">Nucleus</keyword>
<feature type="compositionally biased region" description="Gly residues" evidence="6">
    <location>
        <begin position="255"/>
        <end position="264"/>
    </location>
</feature>
<evidence type="ECO:0000313" key="7">
    <source>
        <dbReference type="EMBL" id="GAA5807129.1"/>
    </source>
</evidence>
<evidence type="ECO:0000256" key="4">
    <source>
        <dbReference type="ARBA" id="ARBA00023163"/>
    </source>
</evidence>
<feature type="compositionally biased region" description="Basic and acidic residues" evidence="6">
    <location>
        <begin position="267"/>
        <end position="281"/>
    </location>
</feature>
<evidence type="ECO:0000256" key="2">
    <source>
        <dbReference type="ARBA" id="ARBA00022491"/>
    </source>
</evidence>
<feature type="compositionally biased region" description="Acidic residues" evidence="6">
    <location>
        <begin position="44"/>
        <end position="54"/>
    </location>
</feature>
<evidence type="ECO:0000256" key="1">
    <source>
        <dbReference type="ARBA" id="ARBA00004123"/>
    </source>
</evidence>
<feature type="compositionally biased region" description="Acidic residues" evidence="6">
    <location>
        <begin position="225"/>
        <end position="252"/>
    </location>
</feature>
<keyword evidence="4" id="KW-0804">Transcription</keyword>
<organism evidence="7 8">
    <name type="scientific">Mucor flavus</name>
    <dbReference type="NCBI Taxonomy" id="439312"/>
    <lineage>
        <taxon>Eukaryota</taxon>
        <taxon>Fungi</taxon>
        <taxon>Fungi incertae sedis</taxon>
        <taxon>Mucoromycota</taxon>
        <taxon>Mucoromycotina</taxon>
        <taxon>Mucoromycetes</taxon>
        <taxon>Mucorales</taxon>
        <taxon>Mucorineae</taxon>
        <taxon>Mucoraceae</taxon>
        <taxon>Mucor</taxon>
    </lineage>
</organism>
<feature type="region of interest" description="Disordered" evidence="6">
    <location>
        <begin position="1"/>
        <end position="307"/>
    </location>
</feature>
<dbReference type="InterPro" id="IPR013907">
    <property type="entry name" value="Sds3"/>
</dbReference>
<feature type="compositionally biased region" description="Basic and acidic residues" evidence="6">
    <location>
        <begin position="1"/>
        <end position="10"/>
    </location>
</feature>
<feature type="compositionally biased region" description="Basic and acidic residues" evidence="6">
    <location>
        <begin position="160"/>
        <end position="180"/>
    </location>
</feature>
<comment type="caution">
    <text evidence="7">The sequence shown here is derived from an EMBL/GenBank/DDBJ whole genome shotgun (WGS) entry which is preliminary data.</text>
</comment>
<name>A0ABP9YJT8_9FUNG</name>
<protein>
    <submittedName>
        <fullName evidence="7">Uncharacterized protein</fullName>
    </submittedName>
</protein>
<keyword evidence="2" id="KW-0678">Repressor</keyword>
<evidence type="ECO:0000256" key="6">
    <source>
        <dbReference type="SAM" id="MobiDB-lite"/>
    </source>
</evidence>
<proteinExistence type="predicted"/>
<sequence>MDTHSNEEITTRQSSKLSLGSSPSVLSADEQLEGDGPLTPTDKMEDDEEDDDDLSALNSILQAGSPGSLSNEEVSDDDLHTEQDSASPLSSVPDDFPLSRSASPELPMVEPMQTLREEEEEEDEEEEEEEQQQQLVEKKKSPPTRKRRNKEDVSSPNKKTKGDKVQPAIEDQKLMEESSIRKRRASRSITNNIITEPLTRPRRRQSRQDELVKEQENEQILEDKSNDDDDEEEGEEETETKNDDDEDDEEEERGGGGGGGGGGKSTENNRDTSSDDLKKPLLDTPTEQNGECEDTKMTEPQENDDHDYQQRHKEALDALTHIEVEFARLRDKMYEEKMSELNEEAMMIANGTHPELVTLMAEIEEKKGKRIHSAEAWRKHQHANFKQQFEGFEYQANIHFISQKNALRRDLLSSINGKRWNIEDERTKLNDPARSDRVFPDGREMVAHKREQKEETGELQDIKETVGFPMAPMPTGLSLQDVEDDLKILGINRNL</sequence>
<evidence type="ECO:0000256" key="5">
    <source>
        <dbReference type="ARBA" id="ARBA00023242"/>
    </source>
</evidence>
<feature type="compositionally biased region" description="Polar residues" evidence="6">
    <location>
        <begin position="56"/>
        <end position="72"/>
    </location>
</feature>
<dbReference type="Pfam" id="PF08598">
    <property type="entry name" value="Sds3"/>
    <property type="match status" value="1"/>
</dbReference>
<dbReference type="EMBL" id="BAABUK010000002">
    <property type="protein sequence ID" value="GAA5807129.1"/>
    <property type="molecule type" value="Genomic_DNA"/>
</dbReference>
<feature type="compositionally biased region" description="Acidic residues" evidence="6">
    <location>
        <begin position="117"/>
        <end position="131"/>
    </location>
</feature>
<keyword evidence="8" id="KW-1185">Reference proteome</keyword>
<dbReference type="SMART" id="SM01401">
    <property type="entry name" value="Sds3"/>
    <property type="match status" value="1"/>
</dbReference>
<feature type="compositionally biased region" description="Low complexity" evidence="6">
    <location>
        <begin position="14"/>
        <end position="27"/>
    </location>
</feature>
<dbReference type="Gene3D" id="1.20.5.1500">
    <property type="match status" value="1"/>
</dbReference>